<evidence type="ECO:0000256" key="2">
    <source>
        <dbReference type="ARBA" id="ARBA00022448"/>
    </source>
</evidence>
<comment type="caution">
    <text evidence="10">The sequence shown here is derived from an EMBL/GenBank/DDBJ whole genome shotgun (WGS) entry which is preliminary data.</text>
</comment>
<evidence type="ECO:0000256" key="1">
    <source>
        <dbReference type="ARBA" id="ARBA00004651"/>
    </source>
</evidence>
<sequence length="289" mass="29739">MDVLASLVVGLSSGGLFALFGVLLTLVASLTRVINFSQVAVGVFGAYLSIHLTSTMTPLPQWASTLIAVIAGALLSAGLGWVISRWLGDSSTTARSAVTVAALLGLVSLSFIVFGTQPQQLRPLLIGPVFTIGAIAVTKVGVLLLVLAIVTAAVARAVLTWTPLGVRLRAVADRQTTAELQGINVRGLQVVVWAFVGAMSGLVVSVVGNSQAAGAQSMVTLLVPSAAAALVGGFRSVALTIVGGLVVGGVQGVLTAFPAITLLNDWVPIVVIVVFLLWNQRKEVWDAAR</sequence>
<evidence type="ECO:0000256" key="4">
    <source>
        <dbReference type="ARBA" id="ARBA00022692"/>
    </source>
</evidence>
<feature type="transmembrane region" description="Helical" evidence="9">
    <location>
        <begin position="62"/>
        <end position="84"/>
    </location>
</feature>
<feature type="transmembrane region" description="Helical" evidence="9">
    <location>
        <begin position="126"/>
        <end position="159"/>
    </location>
</feature>
<organism evidence="10 11">
    <name type="scientific">Lysinimonas soli</name>
    <dbReference type="NCBI Taxonomy" id="1074233"/>
    <lineage>
        <taxon>Bacteria</taxon>
        <taxon>Bacillati</taxon>
        <taxon>Actinomycetota</taxon>
        <taxon>Actinomycetes</taxon>
        <taxon>Micrococcales</taxon>
        <taxon>Microbacteriaceae</taxon>
        <taxon>Lysinimonas</taxon>
    </lineage>
</organism>
<dbReference type="Pfam" id="PF02653">
    <property type="entry name" value="BPD_transp_2"/>
    <property type="match status" value="1"/>
</dbReference>
<feature type="transmembrane region" description="Helical" evidence="9">
    <location>
        <begin position="221"/>
        <end position="247"/>
    </location>
</feature>
<name>A0ABW0NRX6_9MICO</name>
<feature type="transmembrane region" description="Helical" evidence="9">
    <location>
        <begin position="96"/>
        <end position="114"/>
    </location>
</feature>
<dbReference type="RefSeq" id="WP_386740380.1">
    <property type="nucleotide sequence ID" value="NZ_JBHSMG010000002.1"/>
</dbReference>
<reference evidence="11" key="1">
    <citation type="journal article" date="2019" name="Int. J. Syst. Evol. Microbiol.">
        <title>The Global Catalogue of Microorganisms (GCM) 10K type strain sequencing project: providing services to taxonomists for standard genome sequencing and annotation.</title>
        <authorList>
            <consortium name="The Broad Institute Genomics Platform"/>
            <consortium name="The Broad Institute Genome Sequencing Center for Infectious Disease"/>
            <person name="Wu L."/>
            <person name="Ma J."/>
        </authorList>
    </citation>
    <scope>NUCLEOTIDE SEQUENCE [LARGE SCALE GENOMIC DNA]</scope>
    <source>
        <strain evidence="11">CGMCC 4.6997</strain>
    </source>
</reference>
<feature type="transmembrane region" description="Helical" evidence="9">
    <location>
        <begin position="253"/>
        <end position="278"/>
    </location>
</feature>
<evidence type="ECO:0000313" key="11">
    <source>
        <dbReference type="Proteomes" id="UP001596039"/>
    </source>
</evidence>
<evidence type="ECO:0000313" key="10">
    <source>
        <dbReference type="EMBL" id="MFC5502691.1"/>
    </source>
</evidence>
<keyword evidence="5" id="KW-0029">Amino-acid transport</keyword>
<keyword evidence="7 9" id="KW-0472">Membrane</keyword>
<keyword evidence="11" id="KW-1185">Reference proteome</keyword>
<feature type="transmembrane region" description="Helical" evidence="9">
    <location>
        <begin position="7"/>
        <end position="27"/>
    </location>
</feature>
<dbReference type="PANTHER" id="PTHR11795:SF450">
    <property type="entry name" value="ABC TRANSPORTER PERMEASE PROTEIN"/>
    <property type="match status" value="1"/>
</dbReference>
<accession>A0ABW0NRX6</accession>
<dbReference type="InterPro" id="IPR001851">
    <property type="entry name" value="ABC_transp_permease"/>
</dbReference>
<comment type="subcellular location">
    <subcellularLocation>
        <location evidence="1">Cell membrane</location>
        <topology evidence="1">Multi-pass membrane protein</topology>
    </subcellularLocation>
</comment>
<evidence type="ECO:0000256" key="6">
    <source>
        <dbReference type="ARBA" id="ARBA00022989"/>
    </source>
</evidence>
<protein>
    <submittedName>
        <fullName evidence="10">Branched-chain amino acid ABC transporter permease</fullName>
    </submittedName>
</protein>
<dbReference type="CDD" id="cd06582">
    <property type="entry name" value="TM_PBP1_LivH_like"/>
    <property type="match status" value="1"/>
</dbReference>
<keyword evidence="2" id="KW-0813">Transport</keyword>
<dbReference type="PANTHER" id="PTHR11795">
    <property type="entry name" value="BRANCHED-CHAIN AMINO ACID TRANSPORT SYSTEM PERMEASE PROTEIN LIVH"/>
    <property type="match status" value="1"/>
</dbReference>
<evidence type="ECO:0000256" key="7">
    <source>
        <dbReference type="ARBA" id="ARBA00023136"/>
    </source>
</evidence>
<evidence type="ECO:0000256" key="5">
    <source>
        <dbReference type="ARBA" id="ARBA00022970"/>
    </source>
</evidence>
<keyword evidence="3" id="KW-1003">Cell membrane</keyword>
<keyword evidence="4 9" id="KW-0812">Transmembrane</keyword>
<dbReference type="EMBL" id="JBHSMG010000002">
    <property type="protein sequence ID" value="MFC5502691.1"/>
    <property type="molecule type" value="Genomic_DNA"/>
</dbReference>
<proteinExistence type="inferred from homology"/>
<dbReference type="Proteomes" id="UP001596039">
    <property type="component" value="Unassembled WGS sequence"/>
</dbReference>
<evidence type="ECO:0000256" key="8">
    <source>
        <dbReference type="ARBA" id="ARBA00037998"/>
    </source>
</evidence>
<keyword evidence="6 9" id="KW-1133">Transmembrane helix</keyword>
<gene>
    <name evidence="10" type="ORF">ACFPJ4_10625</name>
</gene>
<dbReference type="InterPro" id="IPR052157">
    <property type="entry name" value="BCAA_transport_permease"/>
</dbReference>
<feature type="transmembrane region" description="Helical" evidence="9">
    <location>
        <begin position="33"/>
        <end position="50"/>
    </location>
</feature>
<feature type="transmembrane region" description="Helical" evidence="9">
    <location>
        <begin position="190"/>
        <end position="209"/>
    </location>
</feature>
<comment type="similarity">
    <text evidence="8">Belongs to the binding-protein-dependent transport system permease family. LivHM subfamily.</text>
</comment>
<evidence type="ECO:0000256" key="9">
    <source>
        <dbReference type="SAM" id="Phobius"/>
    </source>
</evidence>
<evidence type="ECO:0000256" key="3">
    <source>
        <dbReference type="ARBA" id="ARBA00022475"/>
    </source>
</evidence>